<keyword evidence="13 15" id="KW-0961">Cell wall biogenesis/degradation</keyword>
<keyword evidence="17" id="KW-1133">Transmembrane helix</keyword>
<dbReference type="Pfam" id="PF02875">
    <property type="entry name" value="Mur_ligase_C"/>
    <property type="match status" value="1"/>
</dbReference>
<dbReference type="InterPro" id="IPR005758">
    <property type="entry name" value="UDP-N-AcMur_Ala_ligase_MurC"/>
</dbReference>
<dbReference type="InterPro" id="IPR004101">
    <property type="entry name" value="Mur_ligase_C"/>
</dbReference>
<evidence type="ECO:0000256" key="10">
    <source>
        <dbReference type="ARBA" id="ARBA00022984"/>
    </source>
</evidence>
<dbReference type="Gene3D" id="3.90.190.20">
    <property type="entry name" value="Mur ligase, C-terminal domain"/>
    <property type="match status" value="1"/>
</dbReference>
<evidence type="ECO:0000256" key="15">
    <source>
        <dbReference type="HAMAP-Rule" id="MF_00033"/>
    </source>
</evidence>
<comment type="subcellular location">
    <subcellularLocation>
        <location evidence="15">Cell membrane</location>
        <topology evidence="15">Peripheral membrane protein</topology>
        <orientation evidence="15">Cytoplasmic side</orientation>
    </subcellularLocation>
    <subcellularLocation>
        <location evidence="1 16">Cytoplasm</location>
    </subcellularLocation>
</comment>
<feature type="domain" description="Mur ligase C-terminal" evidence="19">
    <location>
        <begin position="772"/>
        <end position="897"/>
    </location>
</feature>
<proteinExistence type="inferred from homology"/>
<keyword evidence="7 16" id="KW-0547">Nucleotide-binding</keyword>
<comment type="catalytic activity">
    <reaction evidence="15">
        <text>di-trans,octa-cis-undecaprenyl diphospho-N-acetyl-alpha-D-muramoyl-L-alanyl-D-glutamyl-meso-2,6-diaminopimeloyl-D-alanyl-D-alanine + UDP-N-acetyl-alpha-D-glucosamine = di-trans,octa-cis-undecaprenyl diphospho-[N-acetyl-alpha-D-glucosaminyl-(1-&gt;4)]-N-acetyl-alpha-D-muramoyl-L-alanyl-D-glutamyl-meso-2,6-diaminopimeloyl-D-alanyl-D-alanine + UDP + H(+)</text>
        <dbReference type="Rhea" id="RHEA:31227"/>
        <dbReference type="ChEBI" id="CHEBI:15378"/>
        <dbReference type="ChEBI" id="CHEBI:57705"/>
        <dbReference type="ChEBI" id="CHEBI:58223"/>
        <dbReference type="ChEBI" id="CHEBI:61387"/>
        <dbReference type="ChEBI" id="CHEBI:61388"/>
        <dbReference type="EC" id="2.4.1.227"/>
    </reaction>
</comment>
<evidence type="ECO:0000259" key="20">
    <source>
        <dbReference type="Pfam" id="PF03033"/>
    </source>
</evidence>
<dbReference type="InterPro" id="IPR050061">
    <property type="entry name" value="MurCDEF_pg_biosynth"/>
</dbReference>
<dbReference type="Pfam" id="PF01225">
    <property type="entry name" value="Mur_ligase"/>
    <property type="match status" value="1"/>
</dbReference>
<dbReference type="InterPro" id="IPR004276">
    <property type="entry name" value="GlycoTrans_28_N"/>
</dbReference>
<evidence type="ECO:0000259" key="21">
    <source>
        <dbReference type="Pfam" id="PF04101"/>
    </source>
</evidence>
<feature type="domain" description="Mur ligase central" evidence="22">
    <location>
        <begin position="570"/>
        <end position="750"/>
    </location>
</feature>
<keyword evidence="8 16" id="KW-0067">ATP-binding</keyword>
<feature type="binding site" evidence="15">
    <location>
        <position position="337"/>
    </location>
    <ligand>
        <name>UDP-N-acetyl-alpha-D-glucosamine</name>
        <dbReference type="ChEBI" id="CHEBI:57705"/>
    </ligand>
</feature>
<feature type="binding site" evidence="15">
    <location>
        <position position="210"/>
    </location>
    <ligand>
        <name>UDP-N-acetyl-alpha-D-glucosamine</name>
        <dbReference type="ChEBI" id="CHEBI:57705"/>
    </ligand>
</feature>
<evidence type="ECO:0000259" key="22">
    <source>
        <dbReference type="Pfam" id="PF08245"/>
    </source>
</evidence>
<dbReference type="Pfam" id="PF04101">
    <property type="entry name" value="Glyco_tran_28_C"/>
    <property type="match status" value="1"/>
</dbReference>
<reference evidence="23 24" key="1">
    <citation type="submission" date="2019-03" db="EMBL/GenBank/DDBJ databases">
        <title>Single cell metagenomics reveals metabolic interactions within the superorganism composed of flagellate Streblomastix strix and complex community of Bacteroidetes bacteria on its surface.</title>
        <authorList>
            <person name="Treitli S.C."/>
            <person name="Kolisko M."/>
            <person name="Husnik F."/>
            <person name="Keeling P."/>
            <person name="Hampl V."/>
        </authorList>
    </citation>
    <scope>NUCLEOTIDE SEQUENCE [LARGE SCALE GENOMIC DNA]</scope>
    <source>
        <strain evidence="23">St1</strain>
    </source>
</reference>
<keyword evidence="17" id="KW-0812">Transmembrane</keyword>
<dbReference type="CDD" id="cd03785">
    <property type="entry name" value="GT28_MurG"/>
    <property type="match status" value="1"/>
</dbReference>
<evidence type="ECO:0000256" key="8">
    <source>
        <dbReference type="ARBA" id="ARBA00022840"/>
    </source>
</evidence>
<dbReference type="GO" id="GO:0005886">
    <property type="term" value="C:plasma membrane"/>
    <property type="evidence" value="ECO:0007669"/>
    <property type="project" value="UniProtKB-SubCell"/>
</dbReference>
<evidence type="ECO:0000256" key="14">
    <source>
        <dbReference type="ARBA" id="ARBA00047833"/>
    </source>
</evidence>
<dbReference type="PANTHER" id="PTHR43445:SF3">
    <property type="entry name" value="UDP-N-ACETYLMURAMATE--L-ALANINE LIGASE"/>
    <property type="match status" value="1"/>
</dbReference>
<feature type="domain" description="Glycosyltransferase family 28 N-terminal" evidence="20">
    <location>
        <begin position="89"/>
        <end position="228"/>
    </location>
</feature>
<feature type="binding site" evidence="15">
    <location>
        <position position="283"/>
    </location>
    <ligand>
        <name>UDP-N-acetyl-alpha-D-glucosamine</name>
        <dbReference type="ChEBI" id="CHEBI:57705"/>
    </ligand>
</feature>
<dbReference type="GO" id="GO:0005737">
    <property type="term" value="C:cytoplasm"/>
    <property type="evidence" value="ECO:0007669"/>
    <property type="project" value="UniProtKB-SubCell"/>
</dbReference>
<dbReference type="HAMAP" id="MF_00033">
    <property type="entry name" value="MurG"/>
    <property type="match status" value="1"/>
</dbReference>
<comment type="function">
    <text evidence="15">Cell wall formation. Catalyzes the transfer of a GlcNAc subunit on undecaprenyl-pyrophosphoryl-MurNAc-pentapeptide (lipid intermediate I) to form undecaprenyl-pyrophosphoryl-MurNAc-(pentapeptide)GlcNAc (lipid intermediate II).</text>
</comment>
<dbReference type="GO" id="GO:0008763">
    <property type="term" value="F:UDP-N-acetylmuramate-L-alanine ligase activity"/>
    <property type="evidence" value="ECO:0007669"/>
    <property type="project" value="UniProtKB-UniRule"/>
</dbReference>
<evidence type="ECO:0000256" key="6">
    <source>
        <dbReference type="ARBA" id="ARBA00022618"/>
    </source>
</evidence>
<dbReference type="SUPFAM" id="SSF53623">
    <property type="entry name" value="MurD-like peptide ligases, catalytic domain"/>
    <property type="match status" value="1"/>
</dbReference>
<evidence type="ECO:0000256" key="5">
    <source>
        <dbReference type="ARBA" id="ARBA00022598"/>
    </source>
</evidence>
<sequence length="918" mass="100695">MSGFLFGLATGLASMSGFLFGLATGLASMSGLLFGLATDLASLSGFPFGLAAGLASHFFLSFGFAKRFASLSGFTFLKKQSKMNKNMHIIIGGGGTGGHIFPALAIANALKAKHPDAEILFVGAENRMEMERVPAAGYKIIGLPVAGFDRKKRLKNIAVLWKLYQSLRMARKIIRDFQPDIAIGVGGYASGPILKAAAQKGIPTLLQEQNSYAGVTNKLLARKARKICVAYDGMEHFFPKDKIVLTGNPVRQDLVITKEKKQEAYSHFGLNPAKKTIVVIGGSLGARTLNESMMASLQILRESEVQWLWQSGAYYYQTSKAALENYPDAPVTLTEFISRMDLAYSVADLVISRAGAGSISEFCLLGKAVILVPSPNVAEDHQTKNALSLVKKGAALLVADKDAVQQLIPRALQTIRNDAQLKQLSDTILKLALPDSADKIVDEIDRICHFTPARKDDSKPNLYFIGAGGIGMSNLIRYFLANGKKVAGYDKVESTLTQQLNTEGAPIHYEDSIDLIPEIFKDPASTLVVYTPAVPSDLAELDFFRKNGFEWMKRAQVLGEITKTKRGLCIAGTHGKTTTSSMIAHLLKQSPVDCNAFLGGILKNYDSNLLLSNTSDLTVIEADEYDRSFHWLTPYMAVITSVAPDHLDIYGTEEEYRKAFIHFASLVRAGGTLLMEAKVDIVPPMQKDVRLYRYAGSRQDNADFQARNIRIGEGEIFFDFVAPDGIVHDIQLGVPVEINIVNAVAALAIARLNGVSDDALRAGMASFRGAKRRFDFHIKTTELVLIDDYAHHPEELEASISSVRKLYPGRKLTVVFQPHLYSRTNDFYREFAQSLSLADEVILIPIYPARELPLPGISSQMILDLVTAPQKHLVNYDELTEFVSQTEVEVLLIAGAGDIELLVKPIKNKLLCGRKSYK</sequence>
<feature type="transmembrane region" description="Helical" evidence="17">
    <location>
        <begin position="45"/>
        <end position="65"/>
    </location>
</feature>
<dbReference type="InterPro" id="IPR007235">
    <property type="entry name" value="Glyco_trans_28_C"/>
</dbReference>
<dbReference type="Gene3D" id="3.40.50.720">
    <property type="entry name" value="NAD(P)-binding Rossmann-like Domain"/>
    <property type="match status" value="1"/>
</dbReference>
<dbReference type="GO" id="GO:0051301">
    <property type="term" value="P:cell division"/>
    <property type="evidence" value="ECO:0007669"/>
    <property type="project" value="UniProtKB-KW"/>
</dbReference>
<evidence type="ECO:0000256" key="17">
    <source>
        <dbReference type="SAM" id="Phobius"/>
    </source>
</evidence>
<comment type="pathway">
    <text evidence="2 15">Cell wall biogenesis; peptidoglycan biosynthesis.</text>
</comment>
<comment type="similarity">
    <text evidence="16">Belongs to the MurCDEF family.</text>
</comment>
<organism evidence="23 24">
    <name type="scientific">Candidatus Ordinivivax streblomastigis</name>
    <dbReference type="NCBI Taxonomy" id="2540710"/>
    <lineage>
        <taxon>Bacteria</taxon>
        <taxon>Pseudomonadati</taxon>
        <taxon>Bacteroidota</taxon>
        <taxon>Bacteroidia</taxon>
        <taxon>Bacteroidales</taxon>
        <taxon>Candidatus Ordinivivax</taxon>
    </lineage>
</organism>
<feature type="transmembrane region" description="Helical" evidence="17">
    <location>
        <begin position="86"/>
        <end position="107"/>
    </location>
</feature>
<protein>
    <recommendedName>
        <fullName evidence="15 16">Multifunctional fusion protein</fullName>
    </recommendedName>
    <domain>
        <recommendedName>
            <fullName evidence="15">UDP-N-acetylglucosamine--N-acetylmuramyl-(pentapeptide) pyrophosphoryl-undecaprenol N-acetylglucosamine transferase</fullName>
            <ecNumber evidence="15">2.4.1.227</ecNumber>
        </recommendedName>
        <alternativeName>
            <fullName evidence="15">Undecaprenyl-PP-MurNAc-pentapeptide-UDPGlcNAc GlcNAc transferase</fullName>
        </alternativeName>
    </domain>
    <domain>
        <recommendedName>
            <fullName evidence="16">UDP-N-acetylmuramate--L-alanine ligase</fullName>
            <ecNumber evidence="16">6.3.2.8</ecNumber>
        </recommendedName>
        <alternativeName>
            <fullName evidence="16">UDP-N-acetylmuramoyl-L-alanine synthetase</fullName>
        </alternativeName>
    </domain>
</protein>
<evidence type="ECO:0000256" key="9">
    <source>
        <dbReference type="ARBA" id="ARBA00022960"/>
    </source>
</evidence>
<evidence type="ECO:0000256" key="7">
    <source>
        <dbReference type="ARBA" id="ARBA00022741"/>
    </source>
</evidence>
<keyword evidence="15" id="KW-0808">Transferase</keyword>
<dbReference type="InterPro" id="IPR036615">
    <property type="entry name" value="Mur_ligase_C_dom_sf"/>
</dbReference>
<keyword evidence="11 15" id="KW-0472">Membrane</keyword>
<dbReference type="GO" id="GO:0005975">
    <property type="term" value="P:carbohydrate metabolic process"/>
    <property type="evidence" value="ECO:0007669"/>
    <property type="project" value="InterPro"/>
</dbReference>
<evidence type="ECO:0000256" key="16">
    <source>
        <dbReference type="HAMAP-Rule" id="MF_00046"/>
    </source>
</evidence>
<keyword evidence="5 16" id="KW-0436">Ligase</keyword>
<evidence type="ECO:0000256" key="11">
    <source>
        <dbReference type="ARBA" id="ARBA00023136"/>
    </source>
</evidence>
<evidence type="ECO:0000259" key="19">
    <source>
        <dbReference type="Pfam" id="PF02875"/>
    </source>
</evidence>
<keyword evidence="4 16" id="KW-0963">Cytoplasm</keyword>
<feature type="binding site" evidence="15">
    <location>
        <position position="251"/>
    </location>
    <ligand>
        <name>UDP-N-acetyl-alpha-D-glucosamine</name>
        <dbReference type="ChEBI" id="CHEBI:57705"/>
    </ligand>
</feature>
<dbReference type="SUPFAM" id="SSF51984">
    <property type="entry name" value="MurCD N-terminal domain"/>
    <property type="match status" value="1"/>
</dbReference>
<keyword evidence="10 15" id="KW-0573">Peptidoglycan synthesis</keyword>
<dbReference type="EMBL" id="SNRX01000007">
    <property type="protein sequence ID" value="KAA6302483.1"/>
    <property type="molecule type" value="Genomic_DNA"/>
</dbReference>
<evidence type="ECO:0000313" key="24">
    <source>
        <dbReference type="Proteomes" id="UP000324575"/>
    </source>
</evidence>
<keyword evidence="9 15" id="KW-0133">Cell shape</keyword>
<dbReference type="GO" id="GO:0009252">
    <property type="term" value="P:peptidoglycan biosynthetic process"/>
    <property type="evidence" value="ECO:0007669"/>
    <property type="project" value="UniProtKB-UniRule"/>
</dbReference>
<dbReference type="EC" id="6.3.2.8" evidence="16"/>
<dbReference type="GO" id="GO:0051991">
    <property type="term" value="F:UDP-N-acetyl-D-glucosamine:N-acetylmuramoyl-L-alanyl-D-glutamyl-meso-2,6-diaminopimelyl-D-alanyl-D-alanine-diphosphoundecaprenol 4-beta-N-acetylglucosaminlytransferase activity"/>
    <property type="evidence" value="ECO:0007669"/>
    <property type="project" value="RHEA"/>
</dbReference>
<evidence type="ECO:0000256" key="12">
    <source>
        <dbReference type="ARBA" id="ARBA00023306"/>
    </source>
</evidence>
<feature type="domain" description="Glycosyl transferase family 28 C-terminal" evidence="21">
    <location>
        <begin position="276"/>
        <end position="430"/>
    </location>
</feature>
<evidence type="ECO:0000313" key="23">
    <source>
        <dbReference type="EMBL" id="KAA6302483.1"/>
    </source>
</evidence>
<dbReference type="GO" id="GO:0005524">
    <property type="term" value="F:ATP binding"/>
    <property type="evidence" value="ECO:0007669"/>
    <property type="project" value="UniProtKB-UniRule"/>
</dbReference>
<dbReference type="SUPFAM" id="SSF53244">
    <property type="entry name" value="MurD-like peptide ligases, peptide-binding domain"/>
    <property type="match status" value="1"/>
</dbReference>
<keyword evidence="12 15" id="KW-0131">Cell cycle</keyword>
<gene>
    <name evidence="16" type="primary">murC</name>
    <name evidence="15" type="synonym">murG</name>
    <name evidence="23" type="ORF">EZS26_001315</name>
</gene>
<evidence type="ECO:0000256" key="13">
    <source>
        <dbReference type="ARBA" id="ARBA00023316"/>
    </source>
</evidence>
<dbReference type="UniPathway" id="UPA00219"/>
<dbReference type="GO" id="GO:0008360">
    <property type="term" value="P:regulation of cell shape"/>
    <property type="evidence" value="ECO:0007669"/>
    <property type="project" value="UniProtKB-KW"/>
</dbReference>
<evidence type="ECO:0000256" key="2">
    <source>
        <dbReference type="ARBA" id="ARBA00004752"/>
    </source>
</evidence>
<dbReference type="InterPro" id="IPR013221">
    <property type="entry name" value="Mur_ligase_cen"/>
</dbReference>
<evidence type="ECO:0000256" key="4">
    <source>
        <dbReference type="ARBA" id="ARBA00022490"/>
    </source>
</evidence>
<dbReference type="InterPro" id="IPR006009">
    <property type="entry name" value="GlcNAc_MurG"/>
</dbReference>
<name>A0A5M8P218_9BACT</name>
<feature type="binding site" evidence="15">
    <location>
        <begin position="96"/>
        <end position="98"/>
    </location>
    <ligand>
        <name>UDP-N-acetyl-alpha-D-glucosamine</name>
        <dbReference type="ChEBI" id="CHEBI:57705"/>
    </ligand>
</feature>
<dbReference type="SUPFAM" id="SSF53756">
    <property type="entry name" value="UDP-Glycosyltransferase/glycogen phosphorylase"/>
    <property type="match status" value="1"/>
</dbReference>
<accession>A0A5M8P218</accession>
<feature type="domain" description="Mur ligase N-terminal catalytic" evidence="18">
    <location>
        <begin position="462"/>
        <end position="565"/>
    </location>
</feature>
<dbReference type="Gene3D" id="3.40.50.2000">
    <property type="entry name" value="Glycogen Phosphorylase B"/>
    <property type="match status" value="2"/>
</dbReference>
<feature type="binding site" evidence="15">
    <location>
        <position position="382"/>
    </location>
    <ligand>
        <name>UDP-N-acetyl-alpha-D-glucosamine</name>
        <dbReference type="ChEBI" id="CHEBI:57705"/>
    </ligand>
</feature>
<dbReference type="AlphaFoldDB" id="A0A5M8P218"/>
<dbReference type="Pfam" id="PF08245">
    <property type="entry name" value="Mur_ligase_M"/>
    <property type="match status" value="1"/>
</dbReference>
<dbReference type="Pfam" id="PF03033">
    <property type="entry name" value="Glyco_transf_28"/>
    <property type="match status" value="1"/>
</dbReference>
<keyword evidence="3 15" id="KW-1003">Cell membrane</keyword>
<dbReference type="Gene3D" id="3.40.1190.10">
    <property type="entry name" value="Mur-like, catalytic domain"/>
    <property type="match status" value="1"/>
</dbReference>
<dbReference type="GO" id="GO:0071555">
    <property type="term" value="P:cell wall organization"/>
    <property type="evidence" value="ECO:0007669"/>
    <property type="project" value="UniProtKB-KW"/>
</dbReference>
<evidence type="ECO:0000259" key="18">
    <source>
        <dbReference type="Pfam" id="PF01225"/>
    </source>
</evidence>
<feature type="binding site" evidence="16">
    <location>
        <begin position="572"/>
        <end position="578"/>
    </location>
    <ligand>
        <name>ATP</name>
        <dbReference type="ChEBI" id="CHEBI:30616"/>
    </ligand>
</feature>
<dbReference type="Proteomes" id="UP000324575">
    <property type="component" value="Unassembled WGS sequence"/>
</dbReference>
<dbReference type="PANTHER" id="PTHR43445">
    <property type="entry name" value="UDP-N-ACETYLMURAMATE--L-ALANINE LIGASE-RELATED"/>
    <property type="match status" value="1"/>
</dbReference>
<dbReference type="NCBIfam" id="TIGR01082">
    <property type="entry name" value="murC"/>
    <property type="match status" value="1"/>
</dbReference>
<dbReference type="EC" id="2.4.1.227" evidence="15"/>
<comment type="caution">
    <text evidence="15">Lacks conserved residue(s) required for the propagation of feature annotation.</text>
</comment>
<keyword evidence="6 15" id="KW-0132">Cell division</keyword>
<evidence type="ECO:0000256" key="1">
    <source>
        <dbReference type="ARBA" id="ARBA00004496"/>
    </source>
</evidence>
<dbReference type="HAMAP" id="MF_00046">
    <property type="entry name" value="MurC"/>
    <property type="match status" value="1"/>
</dbReference>
<dbReference type="NCBIfam" id="TIGR01133">
    <property type="entry name" value="murG"/>
    <property type="match status" value="1"/>
</dbReference>
<comment type="similarity">
    <text evidence="15">Belongs to the glycosyltransferase 28 family. MurG subfamily.</text>
</comment>
<comment type="catalytic activity">
    <reaction evidence="14 16">
        <text>UDP-N-acetyl-alpha-D-muramate + L-alanine + ATP = UDP-N-acetyl-alpha-D-muramoyl-L-alanine + ADP + phosphate + H(+)</text>
        <dbReference type="Rhea" id="RHEA:23372"/>
        <dbReference type="ChEBI" id="CHEBI:15378"/>
        <dbReference type="ChEBI" id="CHEBI:30616"/>
        <dbReference type="ChEBI" id="CHEBI:43474"/>
        <dbReference type="ChEBI" id="CHEBI:57972"/>
        <dbReference type="ChEBI" id="CHEBI:70757"/>
        <dbReference type="ChEBI" id="CHEBI:83898"/>
        <dbReference type="ChEBI" id="CHEBI:456216"/>
        <dbReference type="EC" id="6.3.2.8"/>
    </reaction>
</comment>
<dbReference type="GO" id="GO:0050511">
    <property type="term" value="F:undecaprenyldiphospho-muramoylpentapeptide beta-N-acetylglucosaminyltransferase activity"/>
    <property type="evidence" value="ECO:0007669"/>
    <property type="project" value="UniProtKB-UniRule"/>
</dbReference>
<evidence type="ECO:0000256" key="3">
    <source>
        <dbReference type="ARBA" id="ARBA00022475"/>
    </source>
</evidence>
<dbReference type="InterPro" id="IPR036565">
    <property type="entry name" value="Mur-like_cat_sf"/>
</dbReference>
<keyword evidence="15" id="KW-0328">Glycosyltransferase</keyword>
<dbReference type="InterPro" id="IPR000713">
    <property type="entry name" value="Mur_ligase_N"/>
</dbReference>
<comment type="caution">
    <text evidence="23">The sequence shown here is derived from an EMBL/GenBank/DDBJ whole genome shotgun (WGS) entry which is preliminary data.</text>
</comment>